<dbReference type="InterPro" id="IPR007349">
    <property type="entry name" value="DUF418"/>
</dbReference>
<dbReference type="PANTHER" id="PTHR30590">
    <property type="entry name" value="INNER MEMBRANE PROTEIN"/>
    <property type="match status" value="1"/>
</dbReference>
<dbReference type="Proteomes" id="UP000247978">
    <property type="component" value="Unassembled WGS sequence"/>
</dbReference>
<sequence length="391" mass="45135">MNRNLNRINAIDGIRGFSLFGILLANLLIFQYGLWGKDEIHLFQLSTIDHWFYAFTKIAVEGSFMPIFTFLFGYSMILMRNSLEQKNAKIKWHFFRRSLLLITFGLLHGTFLWDGDILLLYGIMGLFLLFFLNRKAKTILIWAVSLFVIFGVLHFIPLEDDDIIERAQIKTYVERTTDIYSSGTYSEIKEHRNNGEDPFDKLEESKLAFILLLSPIVIAPMFLFGMYAAKRELFFHPKREKKLYLILGMVCGVLGLSMKIYGFTFHHEGIELTGGPILSFGYIFMLAMMYSSLAKSRLLRAFENVGKLSLTNYILQSVICTTIFYGYGYGLFGKIGVFLGTVLGIVIFCIQITFSSLYTERFRYGPLEKVMRFGTYLSFRKASNHDERKVA</sequence>
<dbReference type="EMBL" id="QJJQ01000028">
    <property type="protein sequence ID" value="PXW80405.1"/>
    <property type="molecule type" value="Genomic_DNA"/>
</dbReference>
<evidence type="ECO:0000259" key="2">
    <source>
        <dbReference type="Pfam" id="PF04235"/>
    </source>
</evidence>
<organism evidence="3 4">
    <name type="scientific">Pseudogracilibacillus auburnensis</name>
    <dbReference type="NCBI Taxonomy" id="1494959"/>
    <lineage>
        <taxon>Bacteria</taxon>
        <taxon>Bacillati</taxon>
        <taxon>Bacillota</taxon>
        <taxon>Bacilli</taxon>
        <taxon>Bacillales</taxon>
        <taxon>Bacillaceae</taxon>
        <taxon>Pseudogracilibacillus</taxon>
    </lineage>
</organism>
<dbReference type="OrthoDB" id="9807744at2"/>
<feature type="transmembrane region" description="Helical" evidence="1">
    <location>
        <begin position="313"/>
        <end position="332"/>
    </location>
</feature>
<feature type="transmembrane region" description="Helical" evidence="1">
    <location>
        <begin position="94"/>
        <end position="111"/>
    </location>
</feature>
<keyword evidence="4" id="KW-1185">Reference proteome</keyword>
<feature type="transmembrane region" description="Helical" evidence="1">
    <location>
        <begin position="139"/>
        <end position="156"/>
    </location>
</feature>
<feature type="transmembrane region" description="Helical" evidence="1">
    <location>
        <begin position="241"/>
        <end position="261"/>
    </location>
</feature>
<reference evidence="3 4" key="1">
    <citation type="submission" date="2018-05" db="EMBL/GenBank/DDBJ databases">
        <title>Genomic Encyclopedia of Type Strains, Phase IV (KMG-IV): sequencing the most valuable type-strain genomes for metagenomic binning, comparative biology and taxonomic classification.</title>
        <authorList>
            <person name="Goeker M."/>
        </authorList>
    </citation>
    <scope>NUCLEOTIDE SEQUENCE [LARGE SCALE GENOMIC DNA]</scope>
    <source>
        <strain evidence="3 4">DSM 28556</strain>
    </source>
</reference>
<comment type="caution">
    <text evidence="3">The sequence shown here is derived from an EMBL/GenBank/DDBJ whole genome shotgun (WGS) entry which is preliminary data.</text>
</comment>
<feature type="transmembrane region" description="Helical" evidence="1">
    <location>
        <begin position="207"/>
        <end position="229"/>
    </location>
</feature>
<evidence type="ECO:0000313" key="3">
    <source>
        <dbReference type="EMBL" id="PXW80405.1"/>
    </source>
</evidence>
<proteinExistence type="predicted"/>
<evidence type="ECO:0000256" key="1">
    <source>
        <dbReference type="SAM" id="Phobius"/>
    </source>
</evidence>
<feature type="transmembrane region" description="Helical" evidence="1">
    <location>
        <begin position="12"/>
        <end position="32"/>
    </location>
</feature>
<keyword evidence="1" id="KW-0472">Membrane</keyword>
<dbReference type="InterPro" id="IPR052529">
    <property type="entry name" value="Bact_Transport_Assoc"/>
</dbReference>
<name>A0A2V3VK46_9BACI</name>
<dbReference type="AlphaFoldDB" id="A0A2V3VK46"/>
<feature type="transmembrane region" description="Helical" evidence="1">
    <location>
        <begin position="52"/>
        <end position="74"/>
    </location>
</feature>
<dbReference type="PANTHER" id="PTHR30590:SF2">
    <property type="entry name" value="INNER MEMBRANE PROTEIN"/>
    <property type="match status" value="1"/>
</dbReference>
<protein>
    <recommendedName>
        <fullName evidence="2">DUF418 domain-containing protein</fullName>
    </recommendedName>
</protein>
<gene>
    <name evidence="3" type="ORF">DFR56_12821</name>
</gene>
<feature type="transmembrane region" description="Helical" evidence="1">
    <location>
        <begin position="273"/>
        <end position="293"/>
    </location>
</feature>
<feature type="domain" description="DUF418" evidence="2">
    <location>
        <begin position="228"/>
        <end position="377"/>
    </location>
</feature>
<feature type="transmembrane region" description="Helical" evidence="1">
    <location>
        <begin position="117"/>
        <end position="132"/>
    </location>
</feature>
<evidence type="ECO:0000313" key="4">
    <source>
        <dbReference type="Proteomes" id="UP000247978"/>
    </source>
</evidence>
<dbReference type="RefSeq" id="WP_110397623.1">
    <property type="nucleotide sequence ID" value="NZ_JBHUHB010000001.1"/>
</dbReference>
<accession>A0A2V3VK46</accession>
<feature type="transmembrane region" description="Helical" evidence="1">
    <location>
        <begin position="338"/>
        <end position="359"/>
    </location>
</feature>
<keyword evidence="1" id="KW-0812">Transmembrane</keyword>
<dbReference type="Pfam" id="PF04235">
    <property type="entry name" value="DUF418"/>
    <property type="match status" value="1"/>
</dbReference>
<keyword evidence="1" id="KW-1133">Transmembrane helix</keyword>